<organism evidence="2 3">
    <name type="scientific">Obba rivulosa</name>
    <dbReference type="NCBI Taxonomy" id="1052685"/>
    <lineage>
        <taxon>Eukaryota</taxon>
        <taxon>Fungi</taxon>
        <taxon>Dikarya</taxon>
        <taxon>Basidiomycota</taxon>
        <taxon>Agaricomycotina</taxon>
        <taxon>Agaricomycetes</taxon>
        <taxon>Polyporales</taxon>
        <taxon>Gelatoporiaceae</taxon>
        <taxon>Obba</taxon>
    </lineage>
</organism>
<gene>
    <name evidence="2" type="ORF">OBBRIDRAFT_834444</name>
</gene>
<dbReference type="EMBL" id="KV722390">
    <property type="protein sequence ID" value="OCH91193.1"/>
    <property type="molecule type" value="Genomic_DNA"/>
</dbReference>
<accession>A0A8E2AVN3</accession>
<sequence>MFVTDFIKREMWRVDEAKRRVHGVLHRLRAAHETAMLSCAGGGRARDELQIPAPGPQSLGPQRDSTSAHAVCPPRDTAVTVAVTNRRSLDDDAVHPIPVRPTIRHILRTKSRQTAGSPSMARTSRCPTCSLSHL</sequence>
<keyword evidence="3" id="KW-1185">Reference proteome</keyword>
<evidence type="ECO:0000313" key="2">
    <source>
        <dbReference type="EMBL" id="OCH91193.1"/>
    </source>
</evidence>
<name>A0A8E2AVN3_9APHY</name>
<proteinExistence type="predicted"/>
<feature type="compositionally biased region" description="Polar residues" evidence="1">
    <location>
        <begin position="112"/>
        <end position="134"/>
    </location>
</feature>
<evidence type="ECO:0000256" key="1">
    <source>
        <dbReference type="SAM" id="MobiDB-lite"/>
    </source>
</evidence>
<feature type="compositionally biased region" description="Polar residues" evidence="1">
    <location>
        <begin position="59"/>
        <end position="68"/>
    </location>
</feature>
<evidence type="ECO:0000313" key="3">
    <source>
        <dbReference type="Proteomes" id="UP000250043"/>
    </source>
</evidence>
<reference evidence="2 3" key="1">
    <citation type="submission" date="2016-07" db="EMBL/GenBank/DDBJ databases">
        <title>Draft genome of the white-rot fungus Obba rivulosa 3A-2.</title>
        <authorList>
            <consortium name="DOE Joint Genome Institute"/>
            <person name="Miettinen O."/>
            <person name="Riley R."/>
            <person name="Acob R."/>
            <person name="Barry K."/>
            <person name="Cullen D."/>
            <person name="De Vries R."/>
            <person name="Hainaut M."/>
            <person name="Hatakka A."/>
            <person name="Henrissat B."/>
            <person name="Hilden K."/>
            <person name="Kuo R."/>
            <person name="Labutti K."/>
            <person name="Lipzen A."/>
            <person name="Makela M.R."/>
            <person name="Sandor L."/>
            <person name="Spatafora J.W."/>
            <person name="Grigoriev I.V."/>
            <person name="Hibbett D.S."/>
        </authorList>
    </citation>
    <scope>NUCLEOTIDE SEQUENCE [LARGE SCALE GENOMIC DNA]</scope>
    <source>
        <strain evidence="2 3">3A-2</strain>
    </source>
</reference>
<dbReference type="Proteomes" id="UP000250043">
    <property type="component" value="Unassembled WGS sequence"/>
</dbReference>
<dbReference type="AlphaFoldDB" id="A0A8E2AVN3"/>
<feature type="region of interest" description="Disordered" evidence="1">
    <location>
        <begin position="108"/>
        <end position="134"/>
    </location>
</feature>
<feature type="region of interest" description="Disordered" evidence="1">
    <location>
        <begin position="45"/>
        <end position="74"/>
    </location>
</feature>
<protein>
    <submittedName>
        <fullName evidence="2">Uncharacterized protein</fullName>
    </submittedName>
</protein>